<dbReference type="EMBL" id="CM000880">
    <property type="protein sequence ID" value="PNT76227.1"/>
    <property type="molecule type" value="Genomic_DNA"/>
</dbReference>
<name>A0A2K2DPN0_BRADI</name>
<evidence type="ECO:0000313" key="2">
    <source>
        <dbReference type="EnsemblPlants" id="PNT76227"/>
    </source>
</evidence>
<reference evidence="1 2" key="1">
    <citation type="journal article" date="2010" name="Nature">
        <title>Genome sequencing and analysis of the model grass Brachypodium distachyon.</title>
        <authorList>
            <consortium name="International Brachypodium Initiative"/>
        </authorList>
    </citation>
    <scope>NUCLEOTIDE SEQUENCE [LARGE SCALE GENOMIC DNA]</scope>
    <source>
        <strain evidence="1 2">Bd21</strain>
    </source>
</reference>
<dbReference type="AlphaFoldDB" id="A0A2K2DPN0"/>
<protein>
    <submittedName>
        <fullName evidence="1 2">Uncharacterized protein</fullName>
    </submittedName>
</protein>
<organism evidence="1">
    <name type="scientific">Brachypodium distachyon</name>
    <name type="common">Purple false brome</name>
    <name type="synonym">Trachynia distachya</name>
    <dbReference type="NCBI Taxonomy" id="15368"/>
    <lineage>
        <taxon>Eukaryota</taxon>
        <taxon>Viridiplantae</taxon>
        <taxon>Streptophyta</taxon>
        <taxon>Embryophyta</taxon>
        <taxon>Tracheophyta</taxon>
        <taxon>Spermatophyta</taxon>
        <taxon>Magnoliopsida</taxon>
        <taxon>Liliopsida</taxon>
        <taxon>Poales</taxon>
        <taxon>Poaceae</taxon>
        <taxon>BOP clade</taxon>
        <taxon>Pooideae</taxon>
        <taxon>Stipodae</taxon>
        <taxon>Brachypodieae</taxon>
        <taxon>Brachypodium</taxon>
    </lineage>
</organism>
<dbReference type="EnsemblPlants" id="PNT76227">
    <property type="protein sequence ID" value="PNT76227"/>
    <property type="gene ID" value="BRADI_1g46015v3"/>
</dbReference>
<proteinExistence type="predicted"/>
<reference evidence="2" key="3">
    <citation type="submission" date="2018-08" db="UniProtKB">
        <authorList>
            <consortium name="EnsemblPlants"/>
        </authorList>
    </citation>
    <scope>IDENTIFICATION</scope>
    <source>
        <strain evidence="2">cv. Bd21</strain>
    </source>
</reference>
<gene>
    <name evidence="1" type="ORF">BRADI_1g46015v3</name>
</gene>
<dbReference type="InParanoid" id="A0A2K2DPN0"/>
<sequence>MALWLRMAMGAGGAAPWPAEAPPLPSYHPLLFPARPNPSIPQLPASALPPRHHPCRHPCFHLHRHPVHAPTQGCGFDCNGILLQQPIESNLRLQETKFRARFRMGRSVLYYLRKFREEHFRSIEVSILKLFPESYGC</sequence>
<keyword evidence="3" id="KW-1185">Reference proteome</keyword>
<reference evidence="1" key="2">
    <citation type="submission" date="2017-06" db="EMBL/GenBank/DDBJ databases">
        <title>WGS assembly of Brachypodium distachyon.</title>
        <authorList>
            <consortium name="The International Brachypodium Initiative"/>
            <person name="Lucas S."/>
            <person name="Harmon-Smith M."/>
            <person name="Lail K."/>
            <person name="Tice H."/>
            <person name="Grimwood J."/>
            <person name="Bruce D."/>
            <person name="Barry K."/>
            <person name="Shu S."/>
            <person name="Lindquist E."/>
            <person name="Wang M."/>
            <person name="Pitluck S."/>
            <person name="Vogel J.P."/>
            <person name="Garvin D.F."/>
            <person name="Mockler T.C."/>
            <person name="Schmutz J."/>
            <person name="Rokhsar D."/>
            <person name="Bevan M.W."/>
        </authorList>
    </citation>
    <scope>NUCLEOTIDE SEQUENCE</scope>
    <source>
        <strain evidence="1">Bd21</strain>
    </source>
</reference>
<accession>A0A2K2DPN0</accession>
<evidence type="ECO:0000313" key="1">
    <source>
        <dbReference type="EMBL" id="PNT76227.1"/>
    </source>
</evidence>
<dbReference type="Proteomes" id="UP000008810">
    <property type="component" value="Chromosome 1"/>
</dbReference>
<dbReference type="Gramene" id="PNT76227">
    <property type="protein sequence ID" value="PNT76227"/>
    <property type="gene ID" value="BRADI_1g46015v3"/>
</dbReference>
<evidence type="ECO:0000313" key="3">
    <source>
        <dbReference type="Proteomes" id="UP000008810"/>
    </source>
</evidence>